<dbReference type="STRING" id="1125847.NT26_2259"/>
<sequence length="93" mass="10242">MMHRPLSTAGAMYLNDETKRYAEAASVSGCVRFGHSHYGLQQLCAASSGHPSRSIWSPVLKAHQQYLSSLRLFTHATGAKSSPSSLLRVPLWR</sequence>
<evidence type="ECO:0000313" key="2">
    <source>
        <dbReference type="Proteomes" id="UP000010792"/>
    </source>
</evidence>
<keyword evidence="2" id="KW-1185">Reference proteome</keyword>
<protein>
    <submittedName>
        <fullName evidence="1">Uncharacterized protein</fullName>
    </submittedName>
</protein>
<reference evidence="1 2" key="1">
    <citation type="journal article" date="2013" name="Genome Biol. Evol.">
        <title>Life in an arsenic-containing gold mine: genome and physiology of the autotrophic arsenite-oxidizing bacterium rhizobium sp. NT-26.</title>
        <authorList>
            <person name="Andres J."/>
            <person name="Arsene-Ploetze F."/>
            <person name="Barbe V."/>
            <person name="Brochier-Armanet C."/>
            <person name="Cleiss-Arnold J."/>
            <person name="Coppee J.Y."/>
            <person name="Dillies M.A."/>
            <person name="Geist"/>
            <person name="L"/>
            <person name="Joublin A."/>
            <person name="Koechler S."/>
            <person name="Lassalle F."/>
            <person name="Marchal M."/>
            <person name="Medigue C."/>
            <person name="Muller D."/>
            <person name="Nesme X."/>
            <person name="Plewniak F."/>
            <person name="Proux C."/>
            <person name="Ramirez-Bahena M.H."/>
            <person name="Schenowitz C."/>
            <person name="Sismeiro O."/>
            <person name="Vallenet D."/>
            <person name="Santini J.M."/>
            <person name="Bertin P.N."/>
        </authorList>
    </citation>
    <scope>NUCLEOTIDE SEQUENCE [LARGE SCALE GENOMIC DNA]</scope>
    <source>
        <strain evidence="1 2">NT-26</strain>
    </source>
</reference>
<name>L0NFV3_9HYPH</name>
<dbReference type="KEGG" id="rht:NT26_2259"/>
<gene>
    <name evidence="1" type="ORF">NT26_2259</name>
</gene>
<dbReference type="EMBL" id="FO082820">
    <property type="protein sequence ID" value="CCF19983.1"/>
    <property type="molecule type" value="Genomic_DNA"/>
</dbReference>
<proteinExistence type="predicted"/>
<dbReference type="AlphaFoldDB" id="L0NFV3"/>
<evidence type="ECO:0000313" key="1">
    <source>
        <dbReference type="EMBL" id="CCF19983.1"/>
    </source>
</evidence>
<organism evidence="1 2">
    <name type="scientific">Pseudorhizobium banfieldiae</name>
    <dbReference type="NCBI Taxonomy" id="1125847"/>
    <lineage>
        <taxon>Bacteria</taxon>
        <taxon>Pseudomonadati</taxon>
        <taxon>Pseudomonadota</taxon>
        <taxon>Alphaproteobacteria</taxon>
        <taxon>Hyphomicrobiales</taxon>
        <taxon>Rhizobiaceae</taxon>
        <taxon>Rhizobium/Agrobacterium group</taxon>
        <taxon>Pseudorhizobium</taxon>
    </lineage>
</organism>
<dbReference type="Proteomes" id="UP000010792">
    <property type="component" value="Chromosome"/>
</dbReference>
<accession>L0NFV3</accession>